<dbReference type="PATRIC" id="fig|1579979.3.peg.1933"/>
<dbReference type="Gene3D" id="3.40.50.2300">
    <property type="match status" value="1"/>
</dbReference>
<evidence type="ECO:0000256" key="3">
    <source>
        <dbReference type="ARBA" id="ARBA00023015"/>
    </source>
</evidence>
<dbReference type="SUPFAM" id="SSF52172">
    <property type="entry name" value="CheY-like"/>
    <property type="match status" value="1"/>
</dbReference>
<dbReference type="FunFam" id="1.10.10.10:FF:000058">
    <property type="entry name" value="DNA-binding response OmpR family regulator"/>
    <property type="match status" value="1"/>
</dbReference>
<dbReference type="KEGG" id="wma:WM2015_1889"/>
<keyword evidence="4" id="KW-0238">DNA-binding</keyword>
<dbReference type="CDD" id="cd00383">
    <property type="entry name" value="trans_reg_C"/>
    <property type="match status" value="1"/>
</dbReference>
<gene>
    <name evidence="6" type="ORF">WM2015_1889</name>
</gene>
<keyword evidence="1" id="KW-0597">Phosphoprotein</keyword>
<dbReference type="SUPFAM" id="SSF46894">
    <property type="entry name" value="C-terminal effector domain of the bipartite response regulators"/>
    <property type="match status" value="1"/>
</dbReference>
<dbReference type="InterPro" id="IPR011006">
    <property type="entry name" value="CheY-like_superfamily"/>
</dbReference>
<evidence type="ECO:0000256" key="5">
    <source>
        <dbReference type="ARBA" id="ARBA00023163"/>
    </source>
</evidence>
<dbReference type="AlphaFoldDB" id="A0A0K0XX50"/>
<proteinExistence type="predicted"/>
<dbReference type="Proteomes" id="UP000066624">
    <property type="component" value="Chromosome"/>
</dbReference>
<dbReference type="EMBL" id="CP012154">
    <property type="protein sequence ID" value="AKS42255.1"/>
    <property type="molecule type" value="Genomic_DNA"/>
</dbReference>
<dbReference type="PANTHER" id="PTHR48111:SF22">
    <property type="entry name" value="REGULATOR OF RPOS"/>
    <property type="match status" value="1"/>
</dbReference>
<keyword evidence="2" id="KW-0902">Two-component regulatory system</keyword>
<dbReference type="SMART" id="SM00862">
    <property type="entry name" value="Trans_reg_C"/>
    <property type="match status" value="1"/>
</dbReference>
<dbReference type="CDD" id="cd17624">
    <property type="entry name" value="REC_OmpR_PmrA-like"/>
    <property type="match status" value="1"/>
</dbReference>
<accession>A0A0K0XX50</accession>
<evidence type="ECO:0000313" key="7">
    <source>
        <dbReference type="Proteomes" id="UP000066624"/>
    </source>
</evidence>
<dbReference type="InterPro" id="IPR016032">
    <property type="entry name" value="Sig_transdc_resp-reg_C-effctor"/>
</dbReference>
<dbReference type="Gene3D" id="1.10.10.10">
    <property type="entry name" value="Winged helix-like DNA-binding domain superfamily/Winged helix DNA-binding domain"/>
    <property type="match status" value="1"/>
</dbReference>
<dbReference type="InterPro" id="IPR036388">
    <property type="entry name" value="WH-like_DNA-bd_sf"/>
</dbReference>
<dbReference type="Pfam" id="PF00486">
    <property type="entry name" value="Trans_reg_C"/>
    <property type="match status" value="1"/>
</dbReference>
<dbReference type="Gene3D" id="6.10.250.690">
    <property type="match status" value="1"/>
</dbReference>
<reference evidence="6 7" key="1">
    <citation type="submission" date="2015-07" db="EMBL/GenBank/DDBJ databases">
        <authorList>
            <person name="Noorani M."/>
        </authorList>
    </citation>
    <scope>NUCLEOTIDE SEQUENCE [LARGE SCALE GENOMIC DNA]</scope>
    <source>
        <strain evidence="6 7">KCTC 42284</strain>
    </source>
</reference>
<organism evidence="6 7">
    <name type="scientific">Wenzhouxiangella marina</name>
    <dbReference type="NCBI Taxonomy" id="1579979"/>
    <lineage>
        <taxon>Bacteria</taxon>
        <taxon>Pseudomonadati</taxon>
        <taxon>Pseudomonadota</taxon>
        <taxon>Gammaproteobacteria</taxon>
        <taxon>Chromatiales</taxon>
        <taxon>Wenzhouxiangellaceae</taxon>
        <taxon>Wenzhouxiangella</taxon>
    </lineage>
</organism>
<dbReference type="PROSITE" id="PS51755">
    <property type="entry name" value="OMPR_PHOB"/>
    <property type="match status" value="1"/>
</dbReference>
<dbReference type="FunFam" id="3.40.50.2300:FF:000001">
    <property type="entry name" value="DNA-binding response regulator PhoB"/>
    <property type="match status" value="1"/>
</dbReference>
<dbReference type="InterPro" id="IPR001867">
    <property type="entry name" value="OmpR/PhoB-type_DNA-bd"/>
</dbReference>
<dbReference type="GO" id="GO:0006355">
    <property type="term" value="P:regulation of DNA-templated transcription"/>
    <property type="evidence" value="ECO:0007669"/>
    <property type="project" value="InterPro"/>
</dbReference>
<dbReference type="PANTHER" id="PTHR48111">
    <property type="entry name" value="REGULATOR OF RPOS"/>
    <property type="match status" value="1"/>
</dbReference>
<dbReference type="Pfam" id="PF00072">
    <property type="entry name" value="Response_reg"/>
    <property type="match status" value="1"/>
</dbReference>
<name>A0A0K0XX50_9GAMM</name>
<dbReference type="SMART" id="SM00448">
    <property type="entry name" value="REC"/>
    <property type="match status" value="1"/>
</dbReference>
<dbReference type="GO" id="GO:0000156">
    <property type="term" value="F:phosphorelay response regulator activity"/>
    <property type="evidence" value="ECO:0007669"/>
    <property type="project" value="TreeGrafter"/>
</dbReference>
<evidence type="ECO:0000313" key="6">
    <source>
        <dbReference type="EMBL" id="AKS42255.1"/>
    </source>
</evidence>
<evidence type="ECO:0000256" key="4">
    <source>
        <dbReference type="ARBA" id="ARBA00023125"/>
    </source>
</evidence>
<dbReference type="GO" id="GO:0032993">
    <property type="term" value="C:protein-DNA complex"/>
    <property type="evidence" value="ECO:0007669"/>
    <property type="project" value="TreeGrafter"/>
</dbReference>
<sequence>MTDSEGNATLLLVEDHDDLAASIGDYLESLGFAMDYAADGAIALNLLEENPYDAIILDLMLPKIDGIRVCERLRERGDGTPILMLTARDQLDDKVAGFDAGADDYLVKPFEMEELAARVRALIRRARGEMSDGAMRVGDLVFDPRTMRVERAGQRVNLSPTSVRILKVLMRESPRLVSREQLENELWGDLLPDSDTLRSHMYNLRKGIDRPFEVKLLHTVQGMGFKIATPEDA</sequence>
<keyword evidence="7" id="KW-1185">Reference proteome</keyword>
<keyword evidence="5" id="KW-0804">Transcription</keyword>
<dbReference type="STRING" id="1579979.WM2015_1889"/>
<evidence type="ECO:0000256" key="1">
    <source>
        <dbReference type="ARBA" id="ARBA00022553"/>
    </source>
</evidence>
<keyword evidence="3" id="KW-0805">Transcription regulation</keyword>
<protein>
    <submittedName>
        <fullName evidence="6">Two-component system regulatory protein</fullName>
    </submittedName>
</protein>
<dbReference type="GO" id="GO:0005829">
    <property type="term" value="C:cytosol"/>
    <property type="evidence" value="ECO:0007669"/>
    <property type="project" value="TreeGrafter"/>
</dbReference>
<dbReference type="PROSITE" id="PS50110">
    <property type="entry name" value="RESPONSE_REGULATORY"/>
    <property type="match status" value="1"/>
</dbReference>
<dbReference type="GO" id="GO:0000976">
    <property type="term" value="F:transcription cis-regulatory region binding"/>
    <property type="evidence" value="ECO:0007669"/>
    <property type="project" value="TreeGrafter"/>
</dbReference>
<dbReference type="InterPro" id="IPR001789">
    <property type="entry name" value="Sig_transdc_resp-reg_receiver"/>
</dbReference>
<evidence type="ECO:0000256" key="2">
    <source>
        <dbReference type="ARBA" id="ARBA00023012"/>
    </source>
</evidence>
<dbReference type="InterPro" id="IPR039420">
    <property type="entry name" value="WalR-like"/>
</dbReference>
<dbReference type="RefSeq" id="WP_049725832.1">
    <property type="nucleotide sequence ID" value="NZ_CP012154.1"/>
</dbReference>